<evidence type="ECO:0000313" key="2">
    <source>
        <dbReference type="Proteomes" id="UP000005167"/>
    </source>
</evidence>
<organism evidence="1 2">
    <name type="scientific">endosymbiont of Tevnia jerichonana</name>
    <name type="common">vent Tica</name>
    <dbReference type="NCBI Taxonomy" id="1049564"/>
    <lineage>
        <taxon>Bacteria</taxon>
        <taxon>Pseudomonadati</taxon>
        <taxon>Pseudomonadota</taxon>
        <taxon>Gammaproteobacteria</taxon>
        <taxon>sulfur-oxidizing symbionts</taxon>
    </lineage>
</organism>
<dbReference type="EMBL" id="AFZB01000018">
    <property type="protein sequence ID" value="EGW54017.1"/>
    <property type="molecule type" value="Genomic_DNA"/>
</dbReference>
<protein>
    <recommendedName>
        <fullName evidence="3">Cytochrome c domain-containing protein</fullName>
    </recommendedName>
</protein>
<dbReference type="InterPro" id="IPR036909">
    <property type="entry name" value="Cyt_c-like_dom_sf"/>
</dbReference>
<proteinExistence type="predicted"/>
<accession>G2FGQ3</accession>
<reference evidence="1 2" key="1">
    <citation type="journal article" date="2011" name="ISME J.">
        <title>The endosymbionts of the deep-sea tubeworms Riftia pachyptila and Tevnia jerichonana share an identical physiology as revealed by proteogenomic analyses.</title>
        <authorList>
            <person name="Gardebrecht A."/>
            <person name="Markert S."/>
            <person name="Felbeck H."/>
            <person name="Thuermer A."/>
            <person name="Albrecht D."/>
            <person name="Wollherr A."/>
            <person name="Kabisch J."/>
            <person name="Lehmann R."/>
            <person name="Daniel R."/>
            <person name="Liesegang H."/>
            <person name="Hecker M."/>
            <person name="Sievert S.M."/>
            <person name="Schweder T."/>
        </authorList>
    </citation>
    <scope>NUCLEOTIDE SEQUENCE [LARGE SCALE GENOMIC DNA]</scope>
</reference>
<dbReference type="AlphaFoldDB" id="G2FGQ3"/>
<comment type="caution">
    <text evidence="1">The sequence shown here is derived from an EMBL/GenBank/DDBJ whole genome shotgun (WGS) entry which is preliminary data.</text>
</comment>
<sequence length="42" mass="4632">MSEGGKPFGTAMPAFGERLSDKEIWQITHYINIGFTLDQGTS</sequence>
<dbReference type="GO" id="GO:0020037">
    <property type="term" value="F:heme binding"/>
    <property type="evidence" value="ECO:0007669"/>
    <property type="project" value="InterPro"/>
</dbReference>
<keyword evidence="2" id="KW-1185">Reference proteome</keyword>
<dbReference type="Proteomes" id="UP000005167">
    <property type="component" value="Unassembled WGS sequence"/>
</dbReference>
<dbReference type="SUPFAM" id="SSF46626">
    <property type="entry name" value="Cytochrome c"/>
    <property type="match status" value="1"/>
</dbReference>
<evidence type="ECO:0008006" key="3">
    <source>
        <dbReference type="Google" id="ProtNLM"/>
    </source>
</evidence>
<dbReference type="Gene3D" id="1.10.760.10">
    <property type="entry name" value="Cytochrome c-like domain"/>
    <property type="match status" value="1"/>
</dbReference>
<gene>
    <name evidence="1" type="ORF">TevJSym_ar00320</name>
</gene>
<name>G2FGQ3_9GAMM</name>
<evidence type="ECO:0000313" key="1">
    <source>
        <dbReference type="EMBL" id="EGW54017.1"/>
    </source>
</evidence>
<dbReference type="GO" id="GO:0009055">
    <property type="term" value="F:electron transfer activity"/>
    <property type="evidence" value="ECO:0007669"/>
    <property type="project" value="InterPro"/>
</dbReference>